<keyword evidence="8 22" id="KW-0812">Transmembrane</keyword>
<keyword evidence="16 22" id="KW-0472">Membrane</keyword>
<keyword evidence="9" id="KW-0001">2Fe-2S</keyword>
<name>A0A7Y9UVB4_9ACTN</name>
<dbReference type="EMBL" id="JACCAC010000001">
    <property type="protein sequence ID" value="NYG56310.1"/>
    <property type="molecule type" value="Genomic_DNA"/>
</dbReference>
<organism evidence="24 25">
    <name type="scientific">Nocardioides perillae</name>
    <dbReference type="NCBI Taxonomy" id="1119534"/>
    <lineage>
        <taxon>Bacteria</taxon>
        <taxon>Bacillati</taxon>
        <taxon>Actinomycetota</taxon>
        <taxon>Actinomycetes</taxon>
        <taxon>Propionibacteriales</taxon>
        <taxon>Nocardioidaceae</taxon>
        <taxon>Nocardioides</taxon>
    </lineage>
</organism>
<dbReference type="InterPro" id="IPR005805">
    <property type="entry name" value="Rieske_Fe-S_prot_C"/>
</dbReference>
<reference evidence="24 25" key="1">
    <citation type="submission" date="2020-07" db="EMBL/GenBank/DDBJ databases">
        <title>Sequencing the genomes of 1000 actinobacteria strains.</title>
        <authorList>
            <person name="Klenk H.-P."/>
        </authorList>
    </citation>
    <scope>NUCLEOTIDE SEQUENCE [LARGE SCALE GENOMIC DNA]</scope>
    <source>
        <strain evidence="24 25">DSM 24552</strain>
    </source>
</reference>
<evidence type="ECO:0000256" key="2">
    <source>
        <dbReference type="ARBA" id="ARBA00004651"/>
    </source>
</evidence>
<evidence type="ECO:0000256" key="9">
    <source>
        <dbReference type="ARBA" id="ARBA00022714"/>
    </source>
</evidence>
<evidence type="ECO:0000256" key="17">
    <source>
        <dbReference type="ARBA" id="ARBA00023157"/>
    </source>
</evidence>
<dbReference type="InterPro" id="IPR014349">
    <property type="entry name" value="Rieske_Fe-S_prot"/>
</dbReference>
<keyword evidence="15" id="KW-0411">Iron-sulfur</keyword>
<dbReference type="Gene3D" id="2.102.10.10">
    <property type="entry name" value="Rieske [2Fe-2S] iron-sulphur domain"/>
    <property type="match status" value="1"/>
</dbReference>
<evidence type="ECO:0000256" key="3">
    <source>
        <dbReference type="ARBA" id="ARBA00010651"/>
    </source>
</evidence>
<dbReference type="RefSeq" id="WP_425489997.1">
    <property type="nucleotide sequence ID" value="NZ_JACCAC010000001.1"/>
</dbReference>
<feature type="region of interest" description="Disordered" evidence="21">
    <location>
        <begin position="1"/>
        <end position="39"/>
    </location>
</feature>
<feature type="transmembrane region" description="Helical" evidence="22">
    <location>
        <begin position="84"/>
        <end position="107"/>
    </location>
</feature>
<evidence type="ECO:0000256" key="4">
    <source>
        <dbReference type="ARBA" id="ARBA00015816"/>
    </source>
</evidence>
<evidence type="ECO:0000256" key="8">
    <source>
        <dbReference type="ARBA" id="ARBA00022692"/>
    </source>
</evidence>
<gene>
    <name evidence="24" type="ORF">BJ989_002614</name>
</gene>
<evidence type="ECO:0000256" key="6">
    <source>
        <dbReference type="ARBA" id="ARBA00022475"/>
    </source>
</evidence>
<feature type="transmembrane region" description="Helical" evidence="22">
    <location>
        <begin position="51"/>
        <end position="72"/>
    </location>
</feature>
<dbReference type="SUPFAM" id="SSF50022">
    <property type="entry name" value="ISP domain"/>
    <property type="match status" value="1"/>
</dbReference>
<comment type="caution">
    <text evidence="24">The sequence shown here is derived from an EMBL/GenBank/DDBJ whole genome shotgun (WGS) entry which is preliminary data.</text>
</comment>
<evidence type="ECO:0000256" key="1">
    <source>
        <dbReference type="ARBA" id="ARBA00002494"/>
    </source>
</evidence>
<keyword evidence="6" id="KW-1003">Cell membrane</keyword>
<keyword evidence="14" id="KW-0408">Iron</keyword>
<evidence type="ECO:0000259" key="23">
    <source>
        <dbReference type="PROSITE" id="PS51296"/>
    </source>
</evidence>
<comment type="subcellular location">
    <subcellularLocation>
        <location evidence="2">Cell membrane</location>
        <topology evidence="2">Multi-pass membrane protein</topology>
    </subcellularLocation>
</comment>
<evidence type="ECO:0000313" key="25">
    <source>
        <dbReference type="Proteomes" id="UP000544110"/>
    </source>
</evidence>
<dbReference type="Pfam" id="PF19297">
    <property type="entry name" value="QcrA_N"/>
    <property type="match status" value="1"/>
</dbReference>
<dbReference type="GO" id="GO:0005886">
    <property type="term" value="C:plasma membrane"/>
    <property type="evidence" value="ECO:0007669"/>
    <property type="project" value="UniProtKB-SubCell"/>
</dbReference>
<keyword evidence="10" id="KW-0479">Metal-binding</keyword>
<comment type="function">
    <text evidence="1">Iron-sulfur subunit of the cytochrome bc1 complex, an essential component of the respiratory electron transport chain required for ATP synthesis. The bc1 complex catalyzes the oxidation of menaquinol and the reduction of cytochrome c in the respiratory chain. The bc1 complex operates through a Q-cycle mechanism that couples electron transfer to generation of the proton gradient that drives ATP synthesis.</text>
</comment>
<sequence>MSIEKHDASVPHTGVGSDLAEEPIGNPGLPAHTWRPTDVDDGAAKRAERQVAAMFVGAMVCSVLFVVVYFTAEIGDNQDVFLGLGASNLGLGLTLGGALLLIGVGVIQWARKLMADHELVEMRHPAKSSEEDVATTVAALSAGAEESGIGRRPLIRNTMIGALGMLGLPAVVALRDLGPTPGDALYSTIWSEGMRVARDVLGTPIKVSDMEIGDLINGQPMAIFEVDEEGEPLVEGVELYVAKSKASVVLVRMEPDEITPGEGRENWSVDGILCYSKICTHVGCPISLYEQQTHHLLCPCHQSTFDLADSARVVFGPAARALPQLPLAVDDEGYLIAQSDFTEPVGPSFWERG</sequence>
<dbReference type="Proteomes" id="UP000544110">
    <property type="component" value="Unassembled WGS sequence"/>
</dbReference>
<dbReference type="InterPro" id="IPR036922">
    <property type="entry name" value="Rieske_2Fe-2S_sf"/>
</dbReference>
<feature type="domain" description="Rieske" evidence="23">
    <location>
        <begin position="267"/>
        <end position="336"/>
    </location>
</feature>
<evidence type="ECO:0000256" key="20">
    <source>
        <dbReference type="ARBA" id="ARBA00034078"/>
    </source>
</evidence>
<dbReference type="PANTHER" id="PTHR10134">
    <property type="entry name" value="CYTOCHROME B-C1 COMPLEX SUBUNIT RIESKE, MITOCHONDRIAL"/>
    <property type="match status" value="1"/>
</dbReference>
<comment type="cofactor">
    <cofactor evidence="20">
        <name>[2Fe-2S] cluster</name>
        <dbReference type="ChEBI" id="CHEBI:190135"/>
    </cofactor>
</comment>
<evidence type="ECO:0000256" key="22">
    <source>
        <dbReference type="SAM" id="Phobius"/>
    </source>
</evidence>
<evidence type="ECO:0000256" key="15">
    <source>
        <dbReference type="ARBA" id="ARBA00023014"/>
    </source>
</evidence>
<keyword evidence="7" id="KW-0679">Respiratory chain</keyword>
<keyword evidence="11" id="KW-0249">Electron transport</keyword>
<dbReference type="InterPro" id="IPR045603">
    <property type="entry name" value="QcrA_N"/>
</dbReference>
<dbReference type="InterPro" id="IPR017941">
    <property type="entry name" value="Rieske_2Fe-2S"/>
</dbReference>
<evidence type="ECO:0000256" key="12">
    <source>
        <dbReference type="ARBA" id="ARBA00022989"/>
    </source>
</evidence>
<keyword evidence="17" id="KW-1015">Disulfide bond</keyword>
<keyword evidence="25" id="KW-1185">Reference proteome</keyword>
<accession>A0A7Y9UVB4</accession>
<proteinExistence type="inferred from homology"/>
<protein>
    <recommendedName>
        <fullName evidence="4">Cytochrome bc1 complex Rieske iron-sulfur subunit</fullName>
    </recommendedName>
    <alternativeName>
        <fullName evidence="18">Cytochrome bc1 reductase complex subunit QcrA</fullName>
    </alternativeName>
    <alternativeName>
        <fullName evidence="19">Rieske iron-sulfur protein</fullName>
    </alternativeName>
</protein>
<evidence type="ECO:0000256" key="16">
    <source>
        <dbReference type="ARBA" id="ARBA00023136"/>
    </source>
</evidence>
<keyword evidence="5" id="KW-0813">Transport</keyword>
<dbReference type="CDD" id="cd03467">
    <property type="entry name" value="Rieske"/>
    <property type="match status" value="1"/>
</dbReference>
<evidence type="ECO:0000256" key="14">
    <source>
        <dbReference type="ARBA" id="ARBA00023004"/>
    </source>
</evidence>
<comment type="similarity">
    <text evidence="3">Belongs to the Rieske iron-sulfur protein family.</text>
</comment>
<keyword evidence="12 22" id="KW-1133">Transmembrane helix</keyword>
<dbReference type="GO" id="GO:0004497">
    <property type="term" value="F:monooxygenase activity"/>
    <property type="evidence" value="ECO:0007669"/>
    <property type="project" value="UniProtKB-ARBA"/>
</dbReference>
<evidence type="ECO:0000256" key="13">
    <source>
        <dbReference type="ARBA" id="ARBA00023002"/>
    </source>
</evidence>
<dbReference type="Pfam" id="PF00355">
    <property type="entry name" value="Rieske"/>
    <property type="match status" value="1"/>
</dbReference>
<dbReference type="PRINTS" id="PR00162">
    <property type="entry name" value="RIESKE"/>
</dbReference>
<dbReference type="PROSITE" id="PS51296">
    <property type="entry name" value="RIESKE"/>
    <property type="match status" value="1"/>
</dbReference>
<evidence type="ECO:0000256" key="19">
    <source>
        <dbReference type="ARBA" id="ARBA00032409"/>
    </source>
</evidence>
<evidence type="ECO:0000256" key="10">
    <source>
        <dbReference type="ARBA" id="ARBA00022723"/>
    </source>
</evidence>
<dbReference type="GO" id="GO:0046872">
    <property type="term" value="F:metal ion binding"/>
    <property type="evidence" value="ECO:0007669"/>
    <property type="project" value="UniProtKB-KW"/>
</dbReference>
<dbReference type="AlphaFoldDB" id="A0A7Y9UVB4"/>
<evidence type="ECO:0000256" key="21">
    <source>
        <dbReference type="SAM" id="MobiDB-lite"/>
    </source>
</evidence>
<evidence type="ECO:0000256" key="18">
    <source>
        <dbReference type="ARBA" id="ARBA00029586"/>
    </source>
</evidence>
<dbReference type="GO" id="GO:0051537">
    <property type="term" value="F:2 iron, 2 sulfur cluster binding"/>
    <property type="evidence" value="ECO:0007669"/>
    <property type="project" value="UniProtKB-KW"/>
</dbReference>
<evidence type="ECO:0000256" key="7">
    <source>
        <dbReference type="ARBA" id="ARBA00022660"/>
    </source>
</evidence>
<evidence type="ECO:0000313" key="24">
    <source>
        <dbReference type="EMBL" id="NYG56310.1"/>
    </source>
</evidence>
<evidence type="ECO:0000256" key="11">
    <source>
        <dbReference type="ARBA" id="ARBA00022982"/>
    </source>
</evidence>
<evidence type="ECO:0000256" key="5">
    <source>
        <dbReference type="ARBA" id="ARBA00022448"/>
    </source>
</evidence>
<dbReference type="GO" id="GO:0016705">
    <property type="term" value="F:oxidoreductase activity, acting on paired donors, with incorporation or reduction of molecular oxygen"/>
    <property type="evidence" value="ECO:0007669"/>
    <property type="project" value="UniProtKB-ARBA"/>
</dbReference>
<keyword evidence="13" id="KW-0560">Oxidoreductase</keyword>